<dbReference type="GO" id="GO:0016301">
    <property type="term" value="F:kinase activity"/>
    <property type="evidence" value="ECO:0007669"/>
    <property type="project" value="UniProtKB-KW"/>
</dbReference>
<organism evidence="8 9">
    <name type="scientific">Erysipelothrix inopinata</name>
    <dbReference type="NCBI Taxonomy" id="225084"/>
    <lineage>
        <taxon>Bacteria</taxon>
        <taxon>Bacillati</taxon>
        <taxon>Bacillota</taxon>
        <taxon>Erysipelotrichia</taxon>
        <taxon>Erysipelotrichales</taxon>
        <taxon>Erysipelotrichaceae</taxon>
        <taxon>Erysipelothrix</taxon>
    </lineage>
</organism>
<evidence type="ECO:0000256" key="4">
    <source>
        <dbReference type="ARBA" id="ARBA00022679"/>
    </source>
</evidence>
<evidence type="ECO:0000256" key="3">
    <source>
        <dbReference type="ARBA" id="ARBA00022597"/>
    </source>
</evidence>
<reference evidence="8 9" key="1">
    <citation type="submission" date="2020-08" db="EMBL/GenBank/DDBJ databases">
        <title>Genome sequence of Erysipelothrix inopinata DSM 15511T.</title>
        <authorList>
            <person name="Hyun D.-W."/>
            <person name="Bae J.-W."/>
        </authorList>
    </citation>
    <scope>NUCLEOTIDE SEQUENCE [LARGE SCALE GENOMIC DNA]</scope>
    <source>
        <strain evidence="8 9">DSM 15511</strain>
    </source>
</reference>
<dbReference type="Gene3D" id="2.70.70.10">
    <property type="entry name" value="Glucose Permease (Domain IIA)"/>
    <property type="match status" value="1"/>
</dbReference>
<keyword evidence="5" id="KW-0598">Phosphotransferase system</keyword>
<keyword evidence="3 8" id="KW-0762">Sugar transport</keyword>
<keyword evidence="6" id="KW-0418">Kinase</keyword>
<dbReference type="PANTHER" id="PTHR45008">
    <property type="entry name" value="PTS SYSTEM GLUCOSE-SPECIFIC EIIA COMPONENT"/>
    <property type="match status" value="1"/>
</dbReference>
<dbReference type="RefSeq" id="WP_187532987.1">
    <property type="nucleotide sequence ID" value="NZ_CBCSHU010000002.1"/>
</dbReference>
<dbReference type="AlphaFoldDB" id="A0A7G9RW78"/>
<evidence type="ECO:0000256" key="5">
    <source>
        <dbReference type="ARBA" id="ARBA00022683"/>
    </source>
</evidence>
<dbReference type="GO" id="GO:0005737">
    <property type="term" value="C:cytoplasm"/>
    <property type="evidence" value="ECO:0007669"/>
    <property type="project" value="UniProtKB-SubCell"/>
</dbReference>
<dbReference type="InterPro" id="IPR050890">
    <property type="entry name" value="PTS_EIIA_component"/>
</dbReference>
<sequence length="153" mass="16501">MFGFKKDKWCAHAKGRLIEIENVPDPVFSQKMMGDGYAIEVVGDAIYAPTDGDITMIFPTKHALGIKTNKGIEILVDIGLDTVALEGEGFTVHCSVGEHVNAGDKLVSLDVDTFKKNNINLVTPVVFTENTSFSLSGVGNSVSEGDKLDLKIK</sequence>
<keyword evidence="4" id="KW-0808">Transferase</keyword>
<dbReference type="InterPro" id="IPR011055">
    <property type="entry name" value="Dup_hybrid_motif"/>
</dbReference>
<dbReference type="NCBIfam" id="TIGR00830">
    <property type="entry name" value="PTBA"/>
    <property type="match status" value="1"/>
</dbReference>
<dbReference type="Proteomes" id="UP000515928">
    <property type="component" value="Chromosome"/>
</dbReference>
<gene>
    <name evidence="8" type="ORF">H9L01_05530</name>
</gene>
<keyword evidence="2" id="KW-0813">Transport</keyword>
<evidence type="ECO:0000259" key="7">
    <source>
        <dbReference type="PROSITE" id="PS51093"/>
    </source>
</evidence>
<dbReference type="EMBL" id="CP060715">
    <property type="protein sequence ID" value="QNN59853.1"/>
    <property type="molecule type" value="Genomic_DNA"/>
</dbReference>
<name>A0A7G9RW78_9FIRM</name>
<evidence type="ECO:0000256" key="1">
    <source>
        <dbReference type="ARBA" id="ARBA00004496"/>
    </source>
</evidence>
<accession>A0A7G9RW78</accession>
<dbReference type="InterPro" id="IPR001127">
    <property type="entry name" value="PTS_EIIA_1_perm"/>
</dbReference>
<comment type="subcellular location">
    <subcellularLocation>
        <location evidence="1">Cytoplasm</location>
    </subcellularLocation>
</comment>
<feature type="domain" description="PTS EIIA type-1" evidence="7">
    <location>
        <begin position="25"/>
        <end position="129"/>
    </location>
</feature>
<dbReference type="PROSITE" id="PS51093">
    <property type="entry name" value="PTS_EIIA_TYPE_1"/>
    <property type="match status" value="1"/>
</dbReference>
<dbReference type="PANTHER" id="PTHR45008:SF1">
    <property type="entry name" value="PTS SYSTEM GLUCOSE-SPECIFIC EIIA COMPONENT"/>
    <property type="match status" value="1"/>
</dbReference>
<evidence type="ECO:0000256" key="2">
    <source>
        <dbReference type="ARBA" id="ARBA00022448"/>
    </source>
</evidence>
<evidence type="ECO:0000313" key="9">
    <source>
        <dbReference type="Proteomes" id="UP000515928"/>
    </source>
</evidence>
<protein>
    <submittedName>
        <fullName evidence="8">PTS glucose transporter subunit IIA</fullName>
    </submittedName>
</protein>
<proteinExistence type="predicted"/>
<dbReference type="FunFam" id="2.70.70.10:FF:000001">
    <property type="entry name" value="PTS system glucose-specific IIA component"/>
    <property type="match status" value="1"/>
</dbReference>
<dbReference type="Pfam" id="PF00358">
    <property type="entry name" value="PTS_EIIA_1"/>
    <property type="match status" value="1"/>
</dbReference>
<keyword evidence="9" id="KW-1185">Reference proteome</keyword>
<dbReference type="SUPFAM" id="SSF51261">
    <property type="entry name" value="Duplicated hybrid motif"/>
    <property type="match status" value="1"/>
</dbReference>
<evidence type="ECO:0000256" key="6">
    <source>
        <dbReference type="ARBA" id="ARBA00022777"/>
    </source>
</evidence>
<dbReference type="KEGG" id="eio:H9L01_05530"/>
<dbReference type="GO" id="GO:0009401">
    <property type="term" value="P:phosphoenolpyruvate-dependent sugar phosphotransferase system"/>
    <property type="evidence" value="ECO:0007669"/>
    <property type="project" value="UniProtKB-KW"/>
</dbReference>
<evidence type="ECO:0000313" key="8">
    <source>
        <dbReference type="EMBL" id="QNN59853.1"/>
    </source>
</evidence>